<sequence>MSTMTTTTCPAWCTEHTGFPDSGDDWHQGAEHSVAGHSFYLSSGTISGNVGVFYMEGPPDEGVSLDDTEAFARALLAAVKEARGAEVERGFVVVSAATLEKMARDLGLPVEVTASRAYLSTGTTTFSAPLDVDHPDIEK</sequence>
<organism evidence="1 2">
    <name type="scientific">Nocardioides salarius</name>
    <dbReference type="NCBI Taxonomy" id="374513"/>
    <lineage>
        <taxon>Bacteria</taxon>
        <taxon>Bacillati</taxon>
        <taxon>Actinomycetota</taxon>
        <taxon>Actinomycetes</taxon>
        <taxon>Propionibacteriales</taxon>
        <taxon>Nocardioidaceae</taxon>
        <taxon>Nocardioides</taxon>
    </lineage>
</organism>
<gene>
    <name evidence="1" type="ORF">JOE61_000350</name>
</gene>
<name>A0ABS2M5V3_9ACTN</name>
<evidence type="ECO:0000313" key="2">
    <source>
        <dbReference type="Proteomes" id="UP000732378"/>
    </source>
</evidence>
<evidence type="ECO:0008006" key="3">
    <source>
        <dbReference type="Google" id="ProtNLM"/>
    </source>
</evidence>
<protein>
    <recommendedName>
        <fullName evidence="3">GNAT family N-acetyltransferase</fullName>
    </recommendedName>
</protein>
<comment type="caution">
    <text evidence="1">The sequence shown here is derived from an EMBL/GenBank/DDBJ whole genome shotgun (WGS) entry which is preliminary data.</text>
</comment>
<reference evidence="1 2" key="1">
    <citation type="submission" date="2021-01" db="EMBL/GenBank/DDBJ databases">
        <title>Sequencing the genomes of 1000 actinobacteria strains.</title>
        <authorList>
            <person name="Klenk H.-P."/>
        </authorList>
    </citation>
    <scope>NUCLEOTIDE SEQUENCE [LARGE SCALE GENOMIC DNA]</scope>
    <source>
        <strain evidence="1 2">DSM 18239</strain>
    </source>
</reference>
<evidence type="ECO:0000313" key="1">
    <source>
        <dbReference type="EMBL" id="MBM7506536.1"/>
    </source>
</evidence>
<proteinExistence type="predicted"/>
<keyword evidence="2" id="KW-1185">Reference proteome</keyword>
<dbReference type="RefSeq" id="WP_193669330.1">
    <property type="nucleotide sequence ID" value="NZ_JACDTV010000008.1"/>
</dbReference>
<dbReference type="Proteomes" id="UP000732378">
    <property type="component" value="Unassembled WGS sequence"/>
</dbReference>
<dbReference type="EMBL" id="JAFBBZ010000001">
    <property type="protein sequence ID" value="MBM7506536.1"/>
    <property type="molecule type" value="Genomic_DNA"/>
</dbReference>
<accession>A0ABS2M5V3</accession>